<evidence type="ECO:0000256" key="3">
    <source>
        <dbReference type="ARBA" id="ARBA00022692"/>
    </source>
</evidence>
<feature type="transmembrane region" description="Helical" evidence="6">
    <location>
        <begin position="42"/>
        <end position="60"/>
    </location>
</feature>
<feature type="transmembrane region" description="Helical" evidence="6">
    <location>
        <begin position="67"/>
        <end position="90"/>
    </location>
</feature>
<organism evidence="7 8">
    <name type="scientific">Mycolicibacterium fluoranthenivorans</name>
    <dbReference type="NCBI Taxonomy" id="258505"/>
    <lineage>
        <taxon>Bacteria</taxon>
        <taxon>Bacillati</taxon>
        <taxon>Actinomycetota</taxon>
        <taxon>Actinomycetes</taxon>
        <taxon>Mycobacteriales</taxon>
        <taxon>Mycobacteriaceae</taxon>
        <taxon>Mycolicibacterium</taxon>
    </lineage>
</organism>
<feature type="transmembrane region" description="Helical" evidence="6">
    <location>
        <begin position="20"/>
        <end position="36"/>
    </location>
</feature>
<dbReference type="CDD" id="cd16914">
    <property type="entry name" value="EcfT"/>
    <property type="match status" value="1"/>
</dbReference>
<reference evidence="8" key="1">
    <citation type="submission" date="2016-10" db="EMBL/GenBank/DDBJ databases">
        <authorList>
            <person name="Varghese N."/>
            <person name="Submissions S."/>
        </authorList>
    </citation>
    <scope>NUCLEOTIDE SEQUENCE [LARGE SCALE GENOMIC DNA]</scope>
    <source>
        <strain evidence="8">UNC267MFSha1.1M11</strain>
    </source>
</reference>
<dbReference type="Proteomes" id="UP000199707">
    <property type="component" value="Unassembled WGS sequence"/>
</dbReference>
<comment type="subcellular location">
    <subcellularLocation>
        <location evidence="1">Membrane</location>
        <topology evidence="1">Multi-pass membrane protein</topology>
    </subcellularLocation>
</comment>
<dbReference type="GO" id="GO:0005886">
    <property type="term" value="C:plasma membrane"/>
    <property type="evidence" value="ECO:0007669"/>
    <property type="project" value="UniProtKB-ARBA"/>
</dbReference>
<dbReference type="InterPro" id="IPR051611">
    <property type="entry name" value="ECF_transporter_component"/>
</dbReference>
<protein>
    <submittedName>
        <fullName evidence="7">Energy-coupling factor transport system permease protein</fullName>
    </submittedName>
</protein>
<evidence type="ECO:0000256" key="1">
    <source>
        <dbReference type="ARBA" id="ARBA00004141"/>
    </source>
</evidence>
<dbReference type="AlphaFoldDB" id="A0A1G4V7X2"/>
<feature type="transmembrane region" description="Helical" evidence="6">
    <location>
        <begin position="96"/>
        <end position="119"/>
    </location>
</feature>
<dbReference type="InterPro" id="IPR003339">
    <property type="entry name" value="ABC/ECF_trnsptr_transmembrane"/>
</dbReference>
<evidence type="ECO:0000313" key="7">
    <source>
        <dbReference type="EMBL" id="SCX02638.1"/>
    </source>
</evidence>
<dbReference type="STRING" id="1502745.SAMN02799620_00466"/>
<evidence type="ECO:0000256" key="6">
    <source>
        <dbReference type="SAM" id="Phobius"/>
    </source>
</evidence>
<dbReference type="Pfam" id="PF02361">
    <property type="entry name" value="CbiQ"/>
    <property type="match status" value="1"/>
</dbReference>
<evidence type="ECO:0000256" key="4">
    <source>
        <dbReference type="ARBA" id="ARBA00022989"/>
    </source>
</evidence>
<name>A0A1G4V7X2_9MYCO</name>
<feature type="transmembrane region" description="Helical" evidence="6">
    <location>
        <begin position="243"/>
        <end position="265"/>
    </location>
</feature>
<proteinExistence type="predicted"/>
<dbReference type="RefSeq" id="WP_170847062.1">
    <property type="nucleotide sequence ID" value="NZ_FMUB01000001.1"/>
</dbReference>
<keyword evidence="5 6" id="KW-0472">Membrane</keyword>
<keyword evidence="4 6" id="KW-1133">Transmembrane helix</keyword>
<accession>A0A1G4V7X2</accession>
<dbReference type="EMBL" id="FMUB01000001">
    <property type="protein sequence ID" value="SCX02638.1"/>
    <property type="molecule type" value="Genomic_DNA"/>
</dbReference>
<evidence type="ECO:0000313" key="8">
    <source>
        <dbReference type="Proteomes" id="UP000199707"/>
    </source>
</evidence>
<evidence type="ECO:0000256" key="5">
    <source>
        <dbReference type="ARBA" id="ARBA00023136"/>
    </source>
</evidence>
<sequence>METLRYLAGDSFLGRRDPRVLILVAALTIVVVAQVQDVRLMAVAAVVALVYYLSAGIPFAAVRANWLFVGVFVLLLAGLNGVIAGAQQYAGVATELFTIPGIGVAVTTATVSYTVTMLLRFLAIAATGFPLSFAIRPGDLSVAFARLGVPSRFAYGIDLTFRFIPTLAANLRETTAAQRLRGYEAGNTRNPLHRISRLRPLIVPVTVSAFVDAEDVADALDLRGFGSQRRTWLRTLQFRTPDLILLGFWTAATVLATAASVTGHMPGLWFG</sequence>
<dbReference type="PANTHER" id="PTHR34857:SF2">
    <property type="entry name" value="SLL0384 PROTEIN"/>
    <property type="match status" value="1"/>
</dbReference>
<keyword evidence="2" id="KW-1003">Cell membrane</keyword>
<keyword evidence="3 6" id="KW-0812">Transmembrane</keyword>
<dbReference type="PANTHER" id="PTHR34857">
    <property type="entry name" value="SLL0384 PROTEIN"/>
    <property type="match status" value="1"/>
</dbReference>
<evidence type="ECO:0000256" key="2">
    <source>
        <dbReference type="ARBA" id="ARBA00022475"/>
    </source>
</evidence>
<gene>
    <name evidence="7" type="ORF">SAMN02799620_00466</name>
</gene>